<evidence type="ECO:0000313" key="2">
    <source>
        <dbReference type="Proteomes" id="UP000294155"/>
    </source>
</evidence>
<name>A0A4V1ZBB5_9BACT</name>
<gene>
    <name evidence="1" type="ORF">EWM57_00300</name>
</gene>
<keyword evidence="2" id="KW-1185">Reference proteome</keyword>
<reference evidence="1 2" key="1">
    <citation type="submission" date="2019-02" db="EMBL/GenBank/DDBJ databases">
        <title>Bacterial novel species isolated from soil.</title>
        <authorList>
            <person name="Jung H.-Y."/>
        </authorList>
    </citation>
    <scope>NUCLEOTIDE SEQUENCE [LARGE SCALE GENOMIC DNA]</scope>
    <source>
        <strain evidence="1 2">1-3-3-3</strain>
    </source>
</reference>
<dbReference type="Proteomes" id="UP000294155">
    <property type="component" value="Unassembled WGS sequence"/>
</dbReference>
<dbReference type="AlphaFoldDB" id="A0A4V1ZBB5"/>
<protein>
    <submittedName>
        <fullName evidence="1">Murein L,D-transpeptidase catalytic domain family protein</fullName>
    </submittedName>
</protein>
<comment type="caution">
    <text evidence="1">The sequence shown here is derived from an EMBL/GenBank/DDBJ whole genome shotgun (WGS) entry which is preliminary data.</text>
</comment>
<dbReference type="OrthoDB" id="9815195at2"/>
<sequence length="317" mass="34543">MEKLSVVHRLRRRDGPRPAARWALPFLLALFLAMPLAGPVLTSVARPEHPLPRPRPAPTPILTSGHVAGFDAQLRARYASLGAEQQGLRFAVFEQALTGFLNLRQQGKVPTRQQRLAVIDFDLPSTEKRLWVLDLVANQVLYRSLVAHGNNSGQLEATRFSNLNGSNASSLGFYVTGQEYVGKHGRSLRLNGVDPGFNDQAAARAIVVHGADYVSEAFIKQNGRLGRSQGCPALPLDLYEPIIDTLKGGAGLFMHKSGAGYSSVYLNEQQASAVLPGVAQVWNQKATSIPSVFQRWVRDPVNSGEIHVSEASSRRPA</sequence>
<evidence type="ECO:0000313" key="1">
    <source>
        <dbReference type="EMBL" id="RYU84801.1"/>
    </source>
</evidence>
<organism evidence="1 2">
    <name type="scientific">Hymenobacter persicinus</name>
    <dbReference type="NCBI Taxonomy" id="2025506"/>
    <lineage>
        <taxon>Bacteria</taxon>
        <taxon>Pseudomonadati</taxon>
        <taxon>Bacteroidota</taxon>
        <taxon>Cytophagia</taxon>
        <taxon>Cytophagales</taxon>
        <taxon>Hymenobacteraceae</taxon>
        <taxon>Hymenobacter</taxon>
    </lineage>
</organism>
<dbReference type="PANTHER" id="PTHR38477">
    <property type="entry name" value="HYPOTHETICAL EXPORTED PROTEIN"/>
    <property type="match status" value="1"/>
</dbReference>
<dbReference type="Pfam" id="PF13645">
    <property type="entry name" value="YkuD_2"/>
    <property type="match status" value="1"/>
</dbReference>
<proteinExistence type="predicted"/>
<dbReference type="PANTHER" id="PTHR38477:SF1">
    <property type="entry name" value="MUREIN L,D-TRANSPEPTIDASE CATALYTIC DOMAIN FAMILY PROTEIN"/>
    <property type="match status" value="1"/>
</dbReference>
<accession>A0A4V1ZBB5</accession>
<dbReference type="InterPro" id="IPR032676">
    <property type="entry name" value="YkuD_2"/>
</dbReference>
<dbReference type="RefSeq" id="WP_129919137.1">
    <property type="nucleotide sequence ID" value="NZ_SEWE01000001.1"/>
</dbReference>
<dbReference type="EMBL" id="SEWE01000001">
    <property type="protein sequence ID" value="RYU84801.1"/>
    <property type="molecule type" value="Genomic_DNA"/>
</dbReference>